<evidence type="ECO:0000313" key="2">
    <source>
        <dbReference type="Proteomes" id="UP000199699"/>
    </source>
</evidence>
<dbReference type="Proteomes" id="UP000199699">
    <property type="component" value="Unassembled WGS sequence"/>
</dbReference>
<accession>A0A1C6R704</accession>
<sequence length="73" mass="8315">MSEQGRPAEPEWTTEQVLAWLAEQGRKISRDTWHGYVSRGQAPKPARHVGRTPVWDPGAVERWHAAARRTRAS</sequence>
<dbReference type="STRING" id="145857.GA0070616_0017"/>
<evidence type="ECO:0000313" key="1">
    <source>
        <dbReference type="EMBL" id="SCL12789.1"/>
    </source>
</evidence>
<protein>
    <recommendedName>
        <fullName evidence="3">Transcriptional regulator, AlpA family</fullName>
    </recommendedName>
</protein>
<gene>
    <name evidence="1" type="ORF">GA0070616_0017</name>
</gene>
<dbReference type="OrthoDB" id="9800864at2"/>
<organism evidence="1 2">
    <name type="scientific">Micromonospora nigra</name>
    <dbReference type="NCBI Taxonomy" id="145857"/>
    <lineage>
        <taxon>Bacteria</taxon>
        <taxon>Bacillati</taxon>
        <taxon>Actinomycetota</taxon>
        <taxon>Actinomycetes</taxon>
        <taxon>Micromonosporales</taxon>
        <taxon>Micromonosporaceae</taxon>
        <taxon>Micromonospora</taxon>
    </lineage>
</organism>
<name>A0A1C6R704_9ACTN</name>
<keyword evidence="2" id="KW-1185">Reference proteome</keyword>
<dbReference type="AlphaFoldDB" id="A0A1C6R704"/>
<dbReference type="RefSeq" id="WP_091074605.1">
    <property type="nucleotide sequence ID" value="NZ_FMHT01000001.1"/>
</dbReference>
<reference evidence="1 2" key="1">
    <citation type="submission" date="2016-06" db="EMBL/GenBank/DDBJ databases">
        <authorList>
            <person name="Kjaerup R.B."/>
            <person name="Dalgaard T.S."/>
            <person name="Juul-Madsen H.R."/>
        </authorList>
    </citation>
    <scope>NUCLEOTIDE SEQUENCE [LARGE SCALE GENOMIC DNA]</scope>
    <source>
        <strain evidence="1 2">DSM 43818</strain>
    </source>
</reference>
<proteinExistence type="predicted"/>
<evidence type="ECO:0008006" key="3">
    <source>
        <dbReference type="Google" id="ProtNLM"/>
    </source>
</evidence>
<dbReference type="EMBL" id="FMHT01000001">
    <property type="protein sequence ID" value="SCL12789.1"/>
    <property type="molecule type" value="Genomic_DNA"/>
</dbReference>